<accession>A0A8J7QCY1</accession>
<keyword evidence="3" id="KW-1133">Transmembrane helix</keyword>
<protein>
    <submittedName>
        <fullName evidence="4">WecB/TagA/CpsF family glycosyltransferase</fullName>
    </submittedName>
</protein>
<proteinExistence type="predicted"/>
<evidence type="ECO:0000256" key="1">
    <source>
        <dbReference type="ARBA" id="ARBA00022676"/>
    </source>
</evidence>
<dbReference type="CDD" id="cd06533">
    <property type="entry name" value="Glyco_transf_WecG_TagA"/>
    <property type="match status" value="1"/>
</dbReference>
<keyword evidence="2" id="KW-0808">Transferase</keyword>
<dbReference type="InterPro" id="IPR004629">
    <property type="entry name" value="WecG_TagA_CpsF"/>
</dbReference>
<keyword evidence="3" id="KW-0472">Membrane</keyword>
<keyword evidence="1" id="KW-0328">Glycosyltransferase</keyword>
<dbReference type="Pfam" id="PF03808">
    <property type="entry name" value="Glyco_tran_WecG"/>
    <property type="match status" value="1"/>
</dbReference>
<dbReference type="Proteomes" id="UP000664417">
    <property type="component" value="Unassembled WGS sequence"/>
</dbReference>
<dbReference type="PANTHER" id="PTHR34136:SF1">
    <property type="entry name" value="UDP-N-ACETYL-D-MANNOSAMINURONIC ACID TRANSFERASE"/>
    <property type="match status" value="1"/>
</dbReference>
<dbReference type="PANTHER" id="PTHR34136">
    <property type="match status" value="1"/>
</dbReference>
<keyword evidence="3" id="KW-0812">Transmembrane</keyword>
<evidence type="ECO:0000313" key="4">
    <source>
        <dbReference type="EMBL" id="MBO1321484.1"/>
    </source>
</evidence>
<dbReference type="AlphaFoldDB" id="A0A8J7QCY1"/>
<reference evidence="4" key="1">
    <citation type="submission" date="2021-03" db="EMBL/GenBank/DDBJ databases">
        <authorList>
            <person name="Wang G."/>
        </authorList>
    </citation>
    <scope>NUCLEOTIDE SEQUENCE</scope>
    <source>
        <strain evidence="4">KCTC 12899</strain>
    </source>
</reference>
<dbReference type="EMBL" id="JAFREP010000024">
    <property type="protein sequence ID" value="MBO1321484.1"/>
    <property type="molecule type" value="Genomic_DNA"/>
</dbReference>
<feature type="transmembrane region" description="Helical" evidence="3">
    <location>
        <begin position="39"/>
        <end position="60"/>
    </location>
</feature>
<organism evidence="4 5">
    <name type="scientific">Acanthopleuribacter pedis</name>
    <dbReference type="NCBI Taxonomy" id="442870"/>
    <lineage>
        <taxon>Bacteria</taxon>
        <taxon>Pseudomonadati</taxon>
        <taxon>Acidobacteriota</taxon>
        <taxon>Holophagae</taxon>
        <taxon>Acanthopleuribacterales</taxon>
        <taxon>Acanthopleuribacteraceae</taxon>
        <taxon>Acanthopleuribacter</taxon>
    </lineage>
</organism>
<name>A0A8J7QCY1_9BACT</name>
<dbReference type="NCBIfam" id="TIGR00696">
    <property type="entry name" value="wecG_tagA_cpsF"/>
    <property type="match status" value="1"/>
</dbReference>
<comment type="caution">
    <text evidence="4">The sequence shown here is derived from an EMBL/GenBank/DDBJ whole genome shotgun (WGS) entry which is preliminary data.</text>
</comment>
<evidence type="ECO:0000256" key="2">
    <source>
        <dbReference type="ARBA" id="ARBA00022679"/>
    </source>
</evidence>
<gene>
    <name evidence="4" type="ORF">J3U88_23580</name>
</gene>
<evidence type="ECO:0000313" key="5">
    <source>
        <dbReference type="Proteomes" id="UP000664417"/>
    </source>
</evidence>
<dbReference type="GO" id="GO:0016758">
    <property type="term" value="F:hexosyltransferase activity"/>
    <property type="evidence" value="ECO:0007669"/>
    <property type="project" value="TreeGrafter"/>
</dbReference>
<dbReference type="RefSeq" id="WP_207861457.1">
    <property type="nucleotide sequence ID" value="NZ_JAFREP010000024.1"/>
</dbReference>
<keyword evidence="5" id="KW-1185">Reference proteome</keyword>
<sequence length="454" mass="50938">MEFSSSQSEIMGNLFVRLKVSLSRGRLLFTGFLSRLMDLGVSMLLMLTLWPLWLGHFVLAKIKGRTWLVRHEYLGRQARPIHLAEAAPLPDGFLASLLNHPLIAKSPFIWAVWRGDLSLVGPAPLTREAAARLPTRFLRRLDARPGLIHSFFIKSRTNIAFSTEAETAVADVEEAHWKTDLGKAARAVPAALMGTDPEAKADAGPTLAMFGLTMTNLTLDEALDEILATCRAGRKERLAFVNPDCINISLRNPDYRRILEASDHIYPDGIGLQIACKMLRLQMKDNLNGTDLFPALCARINGDDLGIYLLGAAPGVVDAMVENLLEKWPNLRICGYRHGFIKPEELDQVIREINDSGAHMLFVAMGVPRQETWIDTNWSRLEVNMAMGVGGLFDFMSGRIPRAPIWMRELGMEWLYRLIQEPRRLWKRYVIGNVIFLINVVRFGKKGAPRAGKS</sequence>
<evidence type="ECO:0000256" key="3">
    <source>
        <dbReference type="SAM" id="Phobius"/>
    </source>
</evidence>